<dbReference type="GO" id="GO:0016491">
    <property type="term" value="F:oxidoreductase activity"/>
    <property type="evidence" value="ECO:0007669"/>
    <property type="project" value="InterPro"/>
</dbReference>
<dbReference type="SUPFAM" id="SSF63380">
    <property type="entry name" value="Riboflavin synthase domain-like"/>
    <property type="match status" value="1"/>
</dbReference>
<dbReference type="InterPro" id="IPR012675">
    <property type="entry name" value="Beta-grasp_dom_sf"/>
</dbReference>
<organism evidence="3 4">
    <name type="scientific">Xanthobacter autotrophicus (strain ATCC BAA-1158 / Py2)</name>
    <dbReference type="NCBI Taxonomy" id="78245"/>
    <lineage>
        <taxon>Bacteria</taxon>
        <taxon>Pseudomonadati</taxon>
        <taxon>Pseudomonadota</taxon>
        <taxon>Alphaproteobacteria</taxon>
        <taxon>Hyphomicrobiales</taxon>
        <taxon>Xanthobacteraceae</taxon>
        <taxon>Xanthobacter</taxon>
    </lineage>
</organism>
<dbReference type="Gene3D" id="2.40.30.10">
    <property type="entry name" value="Translation factors"/>
    <property type="match status" value="1"/>
</dbReference>
<dbReference type="PANTHER" id="PTHR47354">
    <property type="entry name" value="NADH OXIDOREDUCTASE HCR"/>
    <property type="match status" value="1"/>
</dbReference>
<gene>
    <name evidence="3" type="ordered locus">Xaut_1051</name>
</gene>
<dbReference type="InterPro" id="IPR001041">
    <property type="entry name" value="2Fe-2S_ferredoxin-type"/>
</dbReference>
<dbReference type="InterPro" id="IPR008333">
    <property type="entry name" value="Cbr1-like_FAD-bd_dom"/>
</dbReference>
<dbReference type="CDD" id="cd00207">
    <property type="entry name" value="fer2"/>
    <property type="match status" value="1"/>
</dbReference>
<dbReference type="Gene3D" id="3.10.20.30">
    <property type="match status" value="1"/>
</dbReference>
<dbReference type="eggNOG" id="COG1018">
    <property type="taxonomic scope" value="Bacteria"/>
</dbReference>
<dbReference type="PROSITE" id="PS51085">
    <property type="entry name" value="2FE2S_FER_2"/>
    <property type="match status" value="1"/>
</dbReference>
<dbReference type="InterPro" id="IPR047683">
    <property type="entry name" value="BenC-like_FAD_NAD-bd"/>
</dbReference>
<dbReference type="InterPro" id="IPR050415">
    <property type="entry name" value="MRET"/>
</dbReference>
<dbReference type="SUPFAM" id="SSF54292">
    <property type="entry name" value="2Fe-2S ferredoxin-like"/>
    <property type="match status" value="1"/>
</dbReference>
<reference evidence="3 4" key="1">
    <citation type="submission" date="2007-07" db="EMBL/GenBank/DDBJ databases">
        <title>Complete sequence of chromosome of Xanthobacter autotrophicus Py2.</title>
        <authorList>
            <consortium name="US DOE Joint Genome Institute"/>
            <person name="Copeland A."/>
            <person name="Lucas S."/>
            <person name="Lapidus A."/>
            <person name="Barry K."/>
            <person name="Glavina del Rio T."/>
            <person name="Hammon N."/>
            <person name="Israni S."/>
            <person name="Dalin E."/>
            <person name="Tice H."/>
            <person name="Pitluck S."/>
            <person name="Sims D."/>
            <person name="Brettin T."/>
            <person name="Bruce D."/>
            <person name="Detter J.C."/>
            <person name="Han C."/>
            <person name="Tapia R."/>
            <person name="Brainard J."/>
            <person name="Schmutz J."/>
            <person name="Larimer F."/>
            <person name="Land M."/>
            <person name="Hauser L."/>
            <person name="Kyrpides N."/>
            <person name="Kim E."/>
            <person name="Ensigns S.A."/>
            <person name="Richardson P."/>
        </authorList>
    </citation>
    <scope>NUCLEOTIDE SEQUENCE [LARGE SCALE GENOMIC DNA]</scope>
    <source>
        <strain evidence="4">ATCC BAA-1158 / Py2</strain>
    </source>
</reference>
<dbReference type="Pfam" id="PF00175">
    <property type="entry name" value="NAD_binding_1"/>
    <property type="match status" value="1"/>
</dbReference>
<dbReference type="KEGG" id="xau:Xaut_1051"/>
<protein>
    <submittedName>
        <fullName evidence="3">Oxidoreductase FAD-binding domain protein</fullName>
    </submittedName>
</protein>
<name>A7IE59_XANP2</name>
<feature type="domain" description="FAD-binding FR-type" evidence="2">
    <location>
        <begin position="101"/>
        <end position="202"/>
    </location>
</feature>
<dbReference type="eggNOG" id="COG0543">
    <property type="taxonomic scope" value="Bacteria"/>
</dbReference>
<dbReference type="Proteomes" id="UP000002417">
    <property type="component" value="Chromosome"/>
</dbReference>
<dbReference type="OrthoDB" id="9806195at2"/>
<dbReference type="EMBL" id="CP000781">
    <property type="protein sequence ID" value="ABS66302.1"/>
    <property type="molecule type" value="Genomic_DNA"/>
</dbReference>
<dbReference type="InterPro" id="IPR017938">
    <property type="entry name" value="Riboflavin_synthase-like_b-brl"/>
</dbReference>
<dbReference type="InterPro" id="IPR036010">
    <property type="entry name" value="2Fe-2S_ferredoxin-like_sf"/>
</dbReference>
<dbReference type="InterPro" id="IPR017927">
    <property type="entry name" value="FAD-bd_FR_type"/>
</dbReference>
<evidence type="ECO:0000259" key="2">
    <source>
        <dbReference type="PROSITE" id="PS51384"/>
    </source>
</evidence>
<dbReference type="PROSITE" id="PS51384">
    <property type="entry name" value="FAD_FR"/>
    <property type="match status" value="1"/>
</dbReference>
<dbReference type="PANTHER" id="PTHR47354:SF5">
    <property type="entry name" value="PROTEIN RFBI"/>
    <property type="match status" value="1"/>
</dbReference>
<dbReference type="InterPro" id="IPR001433">
    <property type="entry name" value="OxRdtase_FAD/NAD-bd"/>
</dbReference>
<accession>A7IE59</accession>
<sequence>MPNVTIVFADGERTEIKARPGEMILQAARRNGLALSSDCEVGDCQTCRCTLLAGAIEHDAFATTSLTTAEMESGEVLTCVSAADGDVTLRMPYERTRLLPAKPFTLRIESLEQLGASVIRLKGQTLGLKPLVFLSGQYINLKVPGTEALRSYSMANPPSGERSLELLIRLLDDGAMSTYLRERAAPGDQIACEGPRGTFYLRDGTRPLLMVAGGTGLAPMLAMLRQIASAPTSRAMTLCFGVNTPEDLFCLDDLAELASRLPGLEIRVAVARGDAGPKWQAGYATDLLQPGDVPGRDIYLCGPPPMTDAARAFLTAHGADPAAIFLERFVVSGATAA</sequence>
<dbReference type="HOGENOM" id="CLU_003827_7_0_5"/>
<evidence type="ECO:0000259" key="1">
    <source>
        <dbReference type="PROSITE" id="PS51085"/>
    </source>
</evidence>
<dbReference type="STRING" id="78245.Xaut_1051"/>
<feature type="domain" description="2Fe-2S ferredoxin-type" evidence="1">
    <location>
        <begin position="2"/>
        <end position="95"/>
    </location>
</feature>
<dbReference type="PRINTS" id="PR00410">
    <property type="entry name" value="PHEHYDRXLASE"/>
</dbReference>
<dbReference type="Pfam" id="PF00970">
    <property type="entry name" value="FAD_binding_6"/>
    <property type="match status" value="1"/>
</dbReference>
<evidence type="ECO:0000313" key="3">
    <source>
        <dbReference type="EMBL" id="ABS66302.1"/>
    </source>
</evidence>
<proteinExistence type="predicted"/>
<dbReference type="InterPro" id="IPR039261">
    <property type="entry name" value="FNR_nucleotide-bd"/>
</dbReference>
<dbReference type="AlphaFoldDB" id="A7IE59"/>
<dbReference type="Pfam" id="PF00111">
    <property type="entry name" value="Fer2"/>
    <property type="match status" value="1"/>
</dbReference>
<evidence type="ECO:0000313" key="4">
    <source>
        <dbReference type="Proteomes" id="UP000002417"/>
    </source>
</evidence>
<dbReference type="CDD" id="cd06209">
    <property type="entry name" value="BenDO_FAD_NAD"/>
    <property type="match status" value="1"/>
</dbReference>
<dbReference type="GO" id="GO:0051536">
    <property type="term" value="F:iron-sulfur cluster binding"/>
    <property type="evidence" value="ECO:0007669"/>
    <property type="project" value="InterPro"/>
</dbReference>
<dbReference type="SUPFAM" id="SSF52343">
    <property type="entry name" value="Ferredoxin reductase-like, C-terminal NADP-linked domain"/>
    <property type="match status" value="1"/>
</dbReference>
<keyword evidence="4" id="KW-1185">Reference proteome</keyword>
<dbReference type="Gene3D" id="3.40.50.80">
    <property type="entry name" value="Nucleotide-binding domain of ferredoxin-NADP reductase (FNR) module"/>
    <property type="match status" value="1"/>
</dbReference>
<dbReference type="PhylomeDB" id="A7IE59"/>